<dbReference type="Proteomes" id="UP000246740">
    <property type="component" value="Unassembled WGS sequence"/>
</dbReference>
<feature type="compositionally biased region" description="Low complexity" evidence="1">
    <location>
        <begin position="79"/>
        <end position="100"/>
    </location>
</feature>
<dbReference type="OrthoDB" id="4062651at2759"/>
<dbReference type="AlphaFoldDB" id="A0A317XX42"/>
<organism evidence="2 3">
    <name type="scientific">Testicularia cyperi</name>
    <dbReference type="NCBI Taxonomy" id="1882483"/>
    <lineage>
        <taxon>Eukaryota</taxon>
        <taxon>Fungi</taxon>
        <taxon>Dikarya</taxon>
        <taxon>Basidiomycota</taxon>
        <taxon>Ustilaginomycotina</taxon>
        <taxon>Ustilaginomycetes</taxon>
        <taxon>Ustilaginales</taxon>
        <taxon>Anthracoideaceae</taxon>
        <taxon>Testicularia</taxon>
    </lineage>
</organism>
<accession>A0A317XX42</accession>
<reference evidence="2 3" key="1">
    <citation type="journal article" date="2018" name="Mol. Biol. Evol.">
        <title>Broad Genomic Sampling Reveals a Smut Pathogenic Ancestry of the Fungal Clade Ustilaginomycotina.</title>
        <authorList>
            <person name="Kijpornyongpan T."/>
            <person name="Mondo S.J."/>
            <person name="Barry K."/>
            <person name="Sandor L."/>
            <person name="Lee J."/>
            <person name="Lipzen A."/>
            <person name="Pangilinan J."/>
            <person name="LaButti K."/>
            <person name="Hainaut M."/>
            <person name="Henrissat B."/>
            <person name="Grigoriev I.V."/>
            <person name="Spatafora J.W."/>
            <person name="Aime M.C."/>
        </authorList>
    </citation>
    <scope>NUCLEOTIDE SEQUENCE [LARGE SCALE GENOMIC DNA]</scope>
    <source>
        <strain evidence="2 3">MCA 3645</strain>
    </source>
</reference>
<evidence type="ECO:0000313" key="2">
    <source>
        <dbReference type="EMBL" id="PWZ02500.1"/>
    </source>
</evidence>
<feature type="region of interest" description="Disordered" evidence="1">
    <location>
        <begin position="178"/>
        <end position="198"/>
    </location>
</feature>
<evidence type="ECO:0000256" key="1">
    <source>
        <dbReference type="SAM" id="MobiDB-lite"/>
    </source>
</evidence>
<gene>
    <name evidence="2" type="ORF">BCV70DRAFT_1276</name>
</gene>
<dbReference type="EMBL" id="KZ819188">
    <property type="protein sequence ID" value="PWZ02500.1"/>
    <property type="molecule type" value="Genomic_DNA"/>
</dbReference>
<keyword evidence="3" id="KW-1185">Reference proteome</keyword>
<dbReference type="InParanoid" id="A0A317XX42"/>
<feature type="region of interest" description="Disordered" evidence="1">
    <location>
        <begin position="227"/>
        <end position="247"/>
    </location>
</feature>
<proteinExistence type="predicted"/>
<feature type="region of interest" description="Disordered" evidence="1">
    <location>
        <begin position="76"/>
        <end position="114"/>
    </location>
</feature>
<protein>
    <submittedName>
        <fullName evidence="2">Uncharacterized protein</fullName>
    </submittedName>
</protein>
<evidence type="ECO:0000313" key="3">
    <source>
        <dbReference type="Proteomes" id="UP000246740"/>
    </source>
</evidence>
<sequence length="247" mass="26462">MASFVPNPNFDRENSNPKDWAYHLGCLPQKHHIVFTKEDFVNFLKQHNVHVGPNFTELSKLPKYATIGKLTESANGTSATAAPAPVQQDAAASSSSSMQPIYETEEASAAKNGGNVVYTSSGEVFRPSRKVRQLPGGGSAQVTALFGGADEVDEQPAPAASRRAAPAAAPIQQQKEEFEPLGSAPARRVSGNIPQQQHVQDFYAEPTDKPGIYEGVRNDAVMNNGFRPTRRVRVPGGTGGLSSISFD</sequence>
<name>A0A317XX42_9BASI</name>